<dbReference type="Gene3D" id="3.30.1370.110">
    <property type="match status" value="1"/>
</dbReference>
<dbReference type="InterPro" id="IPR036063">
    <property type="entry name" value="Smr_dom_sf"/>
</dbReference>
<evidence type="ECO:0000259" key="2">
    <source>
        <dbReference type="PROSITE" id="PS50828"/>
    </source>
</evidence>
<evidence type="ECO:0000256" key="1">
    <source>
        <dbReference type="SAM" id="MobiDB-lite"/>
    </source>
</evidence>
<organism evidence="3 4">
    <name type="scientific">Stakelama saccharophila</name>
    <dbReference type="NCBI Taxonomy" id="3075605"/>
    <lineage>
        <taxon>Bacteria</taxon>
        <taxon>Pseudomonadati</taxon>
        <taxon>Pseudomonadota</taxon>
        <taxon>Alphaproteobacteria</taxon>
        <taxon>Sphingomonadales</taxon>
        <taxon>Sphingomonadaceae</taxon>
        <taxon>Stakelama</taxon>
    </lineage>
</organism>
<dbReference type="PANTHER" id="PTHR35562:SF2">
    <property type="entry name" value="DNA ENDONUCLEASE SMRA-RELATED"/>
    <property type="match status" value="1"/>
</dbReference>
<protein>
    <submittedName>
        <fullName evidence="3">Smr/MutS family protein</fullName>
    </submittedName>
</protein>
<proteinExistence type="predicted"/>
<evidence type="ECO:0000313" key="3">
    <source>
        <dbReference type="EMBL" id="WNO55077.1"/>
    </source>
</evidence>
<dbReference type="EMBL" id="CP135076">
    <property type="protein sequence ID" value="WNO55077.1"/>
    <property type="molecule type" value="Genomic_DNA"/>
</dbReference>
<dbReference type="SUPFAM" id="SSF160443">
    <property type="entry name" value="SMR domain-like"/>
    <property type="match status" value="1"/>
</dbReference>
<name>A0ABZ0BCP2_9SPHN</name>
<feature type="domain" description="Smr" evidence="2">
    <location>
        <begin position="85"/>
        <end position="173"/>
    </location>
</feature>
<feature type="compositionally biased region" description="Low complexity" evidence="1">
    <location>
        <begin position="28"/>
        <end position="47"/>
    </location>
</feature>
<dbReference type="InterPro" id="IPR002625">
    <property type="entry name" value="Smr_dom"/>
</dbReference>
<dbReference type="Pfam" id="PF01713">
    <property type="entry name" value="Smr"/>
    <property type="match status" value="1"/>
</dbReference>
<reference evidence="3 4" key="1">
    <citation type="submission" date="2023-09" db="EMBL/GenBank/DDBJ databases">
        <authorList>
            <person name="Rey-Velasco X."/>
        </authorList>
    </citation>
    <scope>NUCLEOTIDE SEQUENCE [LARGE SCALE GENOMIC DNA]</scope>
    <source>
        <strain evidence="3 4">W311</strain>
    </source>
</reference>
<dbReference type="PANTHER" id="PTHR35562">
    <property type="entry name" value="DNA ENDONUCLEASE SMRA-RELATED"/>
    <property type="match status" value="1"/>
</dbReference>
<keyword evidence="4" id="KW-1185">Reference proteome</keyword>
<dbReference type="Proteomes" id="UP001302249">
    <property type="component" value="Chromosome"/>
</dbReference>
<gene>
    <name evidence="3" type="ORF">RPR59_07495</name>
</gene>
<dbReference type="RefSeq" id="WP_313918257.1">
    <property type="nucleotide sequence ID" value="NZ_CP135076.1"/>
</dbReference>
<feature type="region of interest" description="Disordered" evidence="1">
    <location>
        <begin position="18"/>
        <end position="52"/>
    </location>
</feature>
<accession>A0ABZ0BCP2</accession>
<evidence type="ECO:0000313" key="4">
    <source>
        <dbReference type="Proteomes" id="UP001302249"/>
    </source>
</evidence>
<dbReference type="PROSITE" id="PS50828">
    <property type="entry name" value="SMR"/>
    <property type="match status" value="1"/>
</dbReference>
<sequence length="179" mass="19006">MAGRRLSDAERALWQRVTSGVRPLEPGRPATPTAPAKARARDVAAPVAPSPRIAPAPVATRAVPGLDGGWDRRIGKGRIEPDRTIDLHGHSLASAHAMLDRGLAEAIHLGERVILLVTGRAPRGEGMRPHVRGSIRASVEDWIAVSPHAARIAAIRPAHPRHGGAGALYVILRRARTTG</sequence>